<dbReference type="GO" id="GO:0019752">
    <property type="term" value="P:carboxylic acid metabolic process"/>
    <property type="evidence" value="ECO:0007669"/>
    <property type="project" value="InterPro"/>
</dbReference>
<comment type="cofactor">
    <cofactor evidence="1">
        <name>pyridoxal 5'-phosphate</name>
        <dbReference type="ChEBI" id="CHEBI:597326"/>
    </cofactor>
</comment>
<dbReference type="PANTHER" id="PTHR42735:SF4">
    <property type="entry name" value="PYRIDOXAL PHOSPHATE-DEPENDENT DECARBOXYLASE FAMILY PROTEIN"/>
    <property type="match status" value="1"/>
</dbReference>
<dbReference type="AlphaFoldDB" id="E6PX35"/>
<dbReference type="SUPFAM" id="SSF53383">
    <property type="entry name" value="PLP-dependent transferases"/>
    <property type="match status" value="1"/>
</dbReference>
<keyword evidence="2" id="KW-0663">Pyridoxal phosphate</keyword>
<dbReference type="EC" id="4.1.1.-" evidence="4"/>
<organism evidence="4">
    <name type="scientific">mine drainage metagenome</name>
    <dbReference type="NCBI Taxonomy" id="410659"/>
    <lineage>
        <taxon>unclassified sequences</taxon>
        <taxon>metagenomes</taxon>
        <taxon>ecological metagenomes</taxon>
    </lineage>
</organism>
<evidence type="ECO:0000313" key="4">
    <source>
        <dbReference type="EMBL" id="CBH99494.1"/>
    </source>
</evidence>
<dbReference type="GO" id="GO:0016831">
    <property type="term" value="F:carboxy-lyase activity"/>
    <property type="evidence" value="ECO:0007669"/>
    <property type="project" value="InterPro"/>
</dbReference>
<dbReference type="InterPro" id="IPR002129">
    <property type="entry name" value="PyrdxlP-dep_de-COase"/>
</dbReference>
<evidence type="ECO:0000256" key="1">
    <source>
        <dbReference type="ARBA" id="ARBA00001933"/>
    </source>
</evidence>
<dbReference type="PROSITE" id="PS00392">
    <property type="entry name" value="DDC_GAD_HDC_YDC"/>
    <property type="match status" value="1"/>
</dbReference>
<dbReference type="GO" id="GO:0030170">
    <property type="term" value="F:pyridoxal phosphate binding"/>
    <property type="evidence" value="ECO:0007669"/>
    <property type="project" value="InterPro"/>
</dbReference>
<gene>
    <name evidence="4" type="ORF">CARN3_0422</name>
</gene>
<dbReference type="EMBL" id="CABN01000021">
    <property type="protein sequence ID" value="CBH99494.1"/>
    <property type="molecule type" value="Genomic_DNA"/>
</dbReference>
<dbReference type="InterPro" id="IPR015424">
    <property type="entry name" value="PyrdxlP-dep_Trfase"/>
</dbReference>
<reference evidence="4" key="1">
    <citation type="submission" date="2009-10" db="EMBL/GenBank/DDBJ databases">
        <title>Diversity of trophic interactions inside an arsenic-rich microbial ecosystem.</title>
        <authorList>
            <person name="Bertin P.N."/>
            <person name="Heinrich-Salmeron A."/>
            <person name="Pelletier E."/>
            <person name="Goulhen-Chollet F."/>
            <person name="Arsene-Ploetze F."/>
            <person name="Gallien S."/>
            <person name="Calteau A."/>
            <person name="Vallenet D."/>
            <person name="Casiot C."/>
            <person name="Chane-Woon-Ming B."/>
            <person name="Giloteaux L."/>
            <person name="Barakat M."/>
            <person name="Bonnefoy V."/>
            <person name="Bruneel O."/>
            <person name="Chandler M."/>
            <person name="Cleiss J."/>
            <person name="Duran R."/>
            <person name="Elbaz-Poulichet F."/>
            <person name="Fonknechten N."/>
            <person name="Lauga B."/>
            <person name="Mornico D."/>
            <person name="Ortet P."/>
            <person name="Schaeffer C."/>
            <person name="Siguier P."/>
            <person name="Alexander Thil Smith A."/>
            <person name="Van Dorsselaer A."/>
            <person name="Weissenbach J."/>
            <person name="Medigue C."/>
            <person name="Le Paslier D."/>
        </authorList>
    </citation>
    <scope>NUCLEOTIDE SEQUENCE</scope>
</reference>
<keyword evidence="3 4" id="KW-0456">Lyase</keyword>
<dbReference type="InterPro" id="IPR015421">
    <property type="entry name" value="PyrdxlP-dep_Trfase_major"/>
</dbReference>
<comment type="caution">
    <text evidence="4">The sequence shown here is derived from an EMBL/GenBank/DDBJ whole genome shotgun (WGS) entry which is preliminary data.</text>
</comment>
<evidence type="ECO:0000256" key="2">
    <source>
        <dbReference type="ARBA" id="ARBA00022898"/>
    </source>
</evidence>
<dbReference type="Gene3D" id="3.40.640.10">
    <property type="entry name" value="Type I PLP-dependent aspartate aminotransferase-like (Major domain)"/>
    <property type="match status" value="1"/>
</dbReference>
<evidence type="ECO:0000256" key="3">
    <source>
        <dbReference type="ARBA" id="ARBA00023239"/>
    </source>
</evidence>
<proteinExistence type="predicted"/>
<protein>
    <submittedName>
        <fullName evidence="4">Putative Pyridoxal-dependent decarboxylase family protein</fullName>
        <ecNumber evidence="4">4.1.1.-</ecNumber>
    </submittedName>
</protein>
<accession>E6PX35</accession>
<sequence>MSKLRIGDELPGLLGPALERLERGFAGLPECSTASDTVEQRQSMDAVLGEVADRLVDNYPYFHPLYAGQMLKPPHPVAQAAYALAMTLNPNNHARDGGRASSEMEIEAVAGIAGMFGWASTQGTSGSSNEQPGGFLGHLTSGGTFANLEALWVAGQLARGKRVLASTQAHYTHKRITAVLGIPFGEVASDGRGRMDLNALEDELRCGDVGTVVVTMGTTALGAVDPLPEILALRERYGFRVHLDAAYGGYFRLIAGALDEPARRAFEAMNAADSMVIDPHKHGLQPYGCGCVLFRDASVGRFYKHDSPYTYFTSGELHLGEISLECSRAGAAAVALWATQRMLPLVCFGEAGDEFARGLAAGRRAALDLDGRLREDDRFEPLPGGPELDIVVWRVKADSDGESSRRAQAIFDEAARRDLHLALVQLPQAFFAVDGGRRDADGMVTCLRSVLMKPEHEGWLDAIWERLSAAAEV</sequence>
<dbReference type="InterPro" id="IPR050477">
    <property type="entry name" value="GrpII_AminoAcid_Decarb"/>
</dbReference>
<name>E6PX35_9ZZZZ</name>
<dbReference type="InterPro" id="IPR021115">
    <property type="entry name" value="Pyridoxal-P_BS"/>
</dbReference>
<dbReference type="PANTHER" id="PTHR42735">
    <property type="match status" value="1"/>
</dbReference>
<dbReference type="Pfam" id="PF00282">
    <property type="entry name" value="Pyridoxal_deC"/>
    <property type="match status" value="1"/>
</dbReference>